<dbReference type="OrthoDB" id="73465at2759"/>
<proteinExistence type="predicted"/>
<dbReference type="AlphaFoldDB" id="A0A8H7UBG4"/>
<feature type="region of interest" description="Disordered" evidence="1">
    <location>
        <begin position="1"/>
        <end position="20"/>
    </location>
</feature>
<dbReference type="EMBL" id="JAEPQZ010000014">
    <property type="protein sequence ID" value="KAG2173783.1"/>
    <property type="molecule type" value="Genomic_DNA"/>
</dbReference>
<protein>
    <recommendedName>
        <fullName evidence="4">Sequence orphan</fullName>
    </recommendedName>
</protein>
<evidence type="ECO:0000313" key="2">
    <source>
        <dbReference type="EMBL" id="KAG2173783.1"/>
    </source>
</evidence>
<gene>
    <name evidence="2" type="ORF">INT43_005203</name>
</gene>
<organism evidence="2 3">
    <name type="scientific">Mortierella isabellina</name>
    <name type="common">Filamentous fungus</name>
    <name type="synonym">Umbelopsis isabellina</name>
    <dbReference type="NCBI Taxonomy" id="91625"/>
    <lineage>
        <taxon>Eukaryota</taxon>
        <taxon>Fungi</taxon>
        <taxon>Fungi incertae sedis</taxon>
        <taxon>Mucoromycota</taxon>
        <taxon>Mucoromycotina</taxon>
        <taxon>Umbelopsidomycetes</taxon>
        <taxon>Umbelopsidales</taxon>
        <taxon>Umbelopsidaceae</taxon>
        <taxon>Umbelopsis</taxon>
    </lineage>
</organism>
<evidence type="ECO:0000313" key="3">
    <source>
        <dbReference type="Proteomes" id="UP000654370"/>
    </source>
</evidence>
<feature type="non-terminal residue" evidence="2">
    <location>
        <position position="1"/>
    </location>
</feature>
<accession>A0A8H7UBG4</accession>
<dbReference type="Proteomes" id="UP000654370">
    <property type="component" value="Unassembled WGS sequence"/>
</dbReference>
<name>A0A8H7UBG4_MORIS</name>
<evidence type="ECO:0008006" key="4">
    <source>
        <dbReference type="Google" id="ProtNLM"/>
    </source>
</evidence>
<feature type="compositionally biased region" description="Polar residues" evidence="1">
    <location>
        <begin position="1"/>
        <end position="16"/>
    </location>
</feature>
<keyword evidence="3" id="KW-1185">Reference proteome</keyword>
<evidence type="ECO:0000256" key="1">
    <source>
        <dbReference type="SAM" id="MobiDB-lite"/>
    </source>
</evidence>
<sequence>PMQRQVQPCPNVQNENSRTKEKRAIAGNAFKIEFACYADKQLCQKAGRAFERAGVIISDAFIFKTQIVVNATIVPFCAALRECQKDHIVTLGGSYPARTMAMARDDGVARLYPQALIKQLGYNPHPAYSYFDIISLFNADAPFWFEEDGPIGDYQSDFLFVILHEFMHGLGFYSNWNNNLKEYNDALVPDVSLLLENERFLGINKTSKQITVTSFLESAMDEFIVSLPDMKRTSAITHKMNRLKANHGQSYYDAFHHAGLVKEAKEMYRLGTTRGALGFQAPNDTSVAFVLESNLDPFQPGSSISHVDYEEYGKSPDFLMRFMQDRGVTLQYAMERSQSSSAIGPRLRSVMKALGYHMNDYPSLAPLIPSRLNTTKSSARKTATLLLSHLMYPICTAIYIGSSYVW</sequence>
<comment type="caution">
    <text evidence="2">The sequence shown here is derived from an EMBL/GenBank/DDBJ whole genome shotgun (WGS) entry which is preliminary data.</text>
</comment>
<reference evidence="2" key="1">
    <citation type="submission" date="2020-12" db="EMBL/GenBank/DDBJ databases">
        <title>Metabolic potential, ecology and presence of endohyphal bacteria is reflected in genomic diversity of Mucoromycotina.</title>
        <authorList>
            <person name="Muszewska A."/>
            <person name="Okrasinska A."/>
            <person name="Steczkiewicz K."/>
            <person name="Drgas O."/>
            <person name="Orlowska M."/>
            <person name="Perlinska-Lenart U."/>
            <person name="Aleksandrzak-Piekarczyk T."/>
            <person name="Szatraj K."/>
            <person name="Zielenkiewicz U."/>
            <person name="Pilsyk S."/>
            <person name="Malc E."/>
            <person name="Mieczkowski P."/>
            <person name="Kruszewska J.S."/>
            <person name="Biernat P."/>
            <person name="Pawlowska J."/>
        </authorList>
    </citation>
    <scope>NUCLEOTIDE SEQUENCE</scope>
    <source>
        <strain evidence="2">WA0000067209</strain>
    </source>
</reference>